<feature type="region of interest" description="Disordered" evidence="1">
    <location>
        <begin position="40"/>
        <end position="59"/>
    </location>
</feature>
<accession>A0A9P6C0F0</accession>
<sequence>MELGFIELIISQGSDTRYRIMLVSDKRNLQDLLRREVGSQFPRRTAHRPRQLKGSTSLPDDTLTSAVQSIFSCDPREFQFALRGSHGSPKRLGTSGQTDYDEMLRNWDIGISRPQDGISQHLQNVQRFLHTSQSRLGNVIESLQSTWCCSLINYLLNADIDQMRTSPPPVQGPSQRSLNLGIDEPEFMVVTEAM</sequence>
<organism evidence="2 3">
    <name type="scientific">Macrolepiota fuliginosa MF-IS2</name>
    <dbReference type="NCBI Taxonomy" id="1400762"/>
    <lineage>
        <taxon>Eukaryota</taxon>
        <taxon>Fungi</taxon>
        <taxon>Dikarya</taxon>
        <taxon>Basidiomycota</taxon>
        <taxon>Agaricomycotina</taxon>
        <taxon>Agaricomycetes</taxon>
        <taxon>Agaricomycetidae</taxon>
        <taxon>Agaricales</taxon>
        <taxon>Agaricineae</taxon>
        <taxon>Agaricaceae</taxon>
        <taxon>Macrolepiota</taxon>
    </lineage>
</organism>
<dbReference type="EMBL" id="MU151367">
    <property type="protein sequence ID" value="KAF9444535.1"/>
    <property type="molecule type" value="Genomic_DNA"/>
</dbReference>
<proteinExistence type="predicted"/>
<name>A0A9P6C0F0_9AGAR</name>
<protein>
    <submittedName>
        <fullName evidence="2">Uncharacterized protein</fullName>
    </submittedName>
</protein>
<comment type="caution">
    <text evidence="2">The sequence shown here is derived from an EMBL/GenBank/DDBJ whole genome shotgun (WGS) entry which is preliminary data.</text>
</comment>
<keyword evidence="3" id="KW-1185">Reference proteome</keyword>
<reference evidence="2" key="1">
    <citation type="submission" date="2020-11" db="EMBL/GenBank/DDBJ databases">
        <authorList>
            <consortium name="DOE Joint Genome Institute"/>
            <person name="Ahrendt S."/>
            <person name="Riley R."/>
            <person name="Andreopoulos W."/>
            <person name="Labutti K."/>
            <person name="Pangilinan J."/>
            <person name="Ruiz-Duenas F.J."/>
            <person name="Barrasa J.M."/>
            <person name="Sanchez-Garcia M."/>
            <person name="Camarero S."/>
            <person name="Miyauchi S."/>
            <person name="Serrano A."/>
            <person name="Linde D."/>
            <person name="Babiker R."/>
            <person name="Drula E."/>
            <person name="Ayuso-Fernandez I."/>
            <person name="Pacheco R."/>
            <person name="Padilla G."/>
            <person name="Ferreira P."/>
            <person name="Barriuso J."/>
            <person name="Kellner H."/>
            <person name="Castanera R."/>
            <person name="Alfaro M."/>
            <person name="Ramirez L."/>
            <person name="Pisabarro A.G."/>
            <person name="Kuo A."/>
            <person name="Tritt A."/>
            <person name="Lipzen A."/>
            <person name="He G."/>
            <person name="Yan M."/>
            <person name="Ng V."/>
            <person name="Cullen D."/>
            <person name="Martin F."/>
            <person name="Rosso M.-N."/>
            <person name="Henrissat B."/>
            <person name="Hibbett D."/>
            <person name="Martinez A.T."/>
            <person name="Grigoriev I.V."/>
        </authorList>
    </citation>
    <scope>NUCLEOTIDE SEQUENCE</scope>
    <source>
        <strain evidence="2">MF-IS2</strain>
    </source>
</reference>
<evidence type="ECO:0000313" key="2">
    <source>
        <dbReference type="EMBL" id="KAF9444535.1"/>
    </source>
</evidence>
<dbReference type="Proteomes" id="UP000807342">
    <property type="component" value="Unassembled WGS sequence"/>
</dbReference>
<evidence type="ECO:0000256" key="1">
    <source>
        <dbReference type="SAM" id="MobiDB-lite"/>
    </source>
</evidence>
<dbReference type="AlphaFoldDB" id="A0A9P6C0F0"/>
<gene>
    <name evidence="2" type="ORF">P691DRAFT_786535</name>
</gene>
<evidence type="ECO:0000313" key="3">
    <source>
        <dbReference type="Proteomes" id="UP000807342"/>
    </source>
</evidence>